<evidence type="ECO:0000313" key="3">
    <source>
        <dbReference type="Proteomes" id="UP000616724"/>
    </source>
</evidence>
<evidence type="ECO:0000313" key="2">
    <source>
        <dbReference type="EMBL" id="GIH79039.1"/>
    </source>
</evidence>
<comment type="caution">
    <text evidence="2">The sequence shown here is derived from an EMBL/GenBank/DDBJ whole genome shotgun (WGS) entry which is preliminary data.</text>
</comment>
<organism evidence="2 3">
    <name type="scientific">Planobispora longispora</name>
    <dbReference type="NCBI Taxonomy" id="28887"/>
    <lineage>
        <taxon>Bacteria</taxon>
        <taxon>Bacillati</taxon>
        <taxon>Actinomycetota</taxon>
        <taxon>Actinomycetes</taxon>
        <taxon>Streptosporangiales</taxon>
        <taxon>Streptosporangiaceae</taxon>
        <taxon>Planobispora</taxon>
    </lineage>
</organism>
<dbReference type="RefSeq" id="WP_203893513.1">
    <property type="nucleotide sequence ID" value="NZ_BOOH01000045.1"/>
</dbReference>
<evidence type="ECO:0000256" key="1">
    <source>
        <dbReference type="SAM" id="SignalP"/>
    </source>
</evidence>
<keyword evidence="1" id="KW-0732">Signal</keyword>
<name>A0A8J3W6Z3_9ACTN</name>
<proteinExistence type="predicted"/>
<feature type="chain" id="PRO_5039554215" description="Peptidase inhibitor family I36" evidence="1">
    <location>
        <begin position="31"/>
        <end position="140"/>
    </location>
</feature>
<protein>
    <recommendedName>
        <fullName evidence="4">Peptidase inhibitor family I36</fullName>
    </recommendedName>
</protein>
<accession>A0A8J3W6Z3</accession>
<reference evidence="2 3" key="1">
    <citation type="submission" date="2021-01" db="EMBL/GenBank/DDBJ databases">
        <title>Whole genome shotgun sequence of Planobispora longispora NBRC 13918.</title>
        <authorList>
            <person name="Komaki H."/>
            <person name="Tamura T."/>
        </authorList>
    </citation>
    <scope>NUCLEOTIDE SEQUENCE [LARGE SCALE GENOMIC DNA]</scope>
    <source>
        <strain evidence="2 3">NBRC 13918</strain>
    </source>
</reference>
<dbReference type="AlphaFoldDB" id="A0A8J3W6Z3"/>
<dbReference type="Pfam" id="PF03995">
    <property type="entry name" value="Inhibitor_I36"/>
    <property type="match status" value="1"/>
</dbReference>
<gene>
    <name evidence="2" type="ORF">Plo01_54680</name>
</gene>
<sequence>MSFTFQQSRRPATLLLATAVTLLATLSVTAAPSAAATASESAALQRAAEQCGPGEICFWERNDYVGTPWRWKPQNGYRDLPPYLHDNVGSFYANSVGCFIDWDPRLYVKVALGDYSRAYKYEGKFGSRIDAVRKYVDCHA</sequence>
<keyword evidence="3" id="KW-1185">Reference proteome</keyword>
<evidence type="ECO:0008006" key="4">
    <source>
        <dbReference type="Google" id="ProtNLM"/>
    </source>
</evidence>
<dbReference type="Proteomes" id="UP000616724">
    <property type="component" value="Unassembled WGS sequence"/>
</dbReference>
<dbReference type="EMBL" id="BOOH01000045">
    <property type="protein sequence ID" value="GIH79039.1"/>
    <property type="molecule type" value="Genomic_DNA"/>
</dbReference>
<feature type="signal peptide" evidence="1">
    <location>
        <begin position="1"/>
        <end position="30"/>
    </location>
</feature>